<comment type="caution">
    <text evidence="2">The sequence shown here is derived from an EMBL/GenBank/DDBJ whole genome shotgun (WGS) entry which is preliminary data.</text>
</comment>
<dbReference type="RefSeq" id="WP_150032742.1">
    <property type="nucleotide sequence ID" value="NZ_VWSH01000002.1"/>
</dbReference>
<sequence>MRKLLFLSSLALTLCSTGVIAQTAKKGAIYGKAFTSTQVLSTTRAAGVTSEKDVVENVQFEGKVTEVCQKEGCWLVLSTDNGADPLMVRMKDHSFKVPKDLNGKHVVVNGNLKKTTQSVEEQKHLLEDKGASQGEIARITAPKNVFELIATGVVVTE</sequence>
<evidence type="ECO:0000313" key="3">
    <source>
        <dbReference type="Proteomes" id="UP000323632"/>
    </source>
</evidence>
<dbReference type="Proteomes" id="UP000323632">
    <property type="component" value="Unassembled WGS sequence"/>
</dbReference>
<organism evidence="2 3">
    <name type="scientific">Taibaiella lutea</name>
    <dbReference type="NCBI Taxonomy" id="2608001"/>
    <lineage>
        <taxon>Bacteria</taxon>
        <taxon>Pseudomonadati</taxon>
        <taxon>Bacteroidota</taxon>
        <taxon>Chitinophagia</taxon>
        <taxon>Chitinophagales</taxon>
        <taxon>Chitinophagaceae</taxon>
        <taxon>Taibaiella</taxon>
    </lineage>
</organism>
<evidence type="ECO:0000313" key="2">
    <source>
        <dbReference type="EMBL" id="KAA5535063.1"/>
    </source>
</evidence>
<accession>A0A5M6CJ65</accession>
<dbReference type="InterPro" id="IPR032577">
    <property type="entry name" value="DUF4920"/>
</dbReference>
<feature type="signal peptide" evidence="1">
    <location>
        <begin position="1"/>
        <end position="21"/>
    </location>
</feature>
<protein>
    <submittedName>
        <fullName evidence="2">DUF4920 domain-containing protein</fullName>
    </submittedName>
</protein>
<name>A0A5M6CJ65_9BACT</name>
<gene>
    <name evidence="2" type="ORF">F0919_10730</name>
</gene>
<keyword evidence="3" id="KW-1185">Reference proteome</keyword>
<dbReference type="AlphaFoldDB" id="A0A5M6CJ65"/>
<feature type="chain" id="PRO_5024371176" evidence="1">
    <location>
        <begin position="22"/>
        <end position="157"/>
    </location>
</feature>
<dbReference type="EMBL" id="VWSH01000002">
    <property type="protein sequence ID" value="KAA5535063.1"/>
    <property type="molecule type" value="Genomic_DNA"/>
</dbReference>
<evidence type="ECO:0000256" key="1">
    <source>
        <dbReference type="SAM" id="SignalP"/>
    </source>
</evidence>
<proteinExistence type="predicted"/>
<dbReference type="Pfam" id="PF16267">
    <property type="entry name" value="DUF4920"/>
    <property type="match status" value="1"/>
</dbReference>
<keyword evidence="1" id="KW-0732">Signal</keyword>
<reference evidence="2 3" key="1">
    <citation type="submission" date="2019-09" db="EMBL/GenBank/DDBJ databases">
        <title>Genome sequence and assembly of Taibaiella sp.</title>
        <authorList>
            <person name="Chhetri G."/>
        </authorList>
    </citation>
    <scope>NUCLEOTIDE SEQUENCE [LARGE SCALE GENOMIC DNA]</scope>
    <source>
        <strain evidence="2 3">KVB11</strain>
    </source>
</reference>